<reference evidence="3" key="1">
    <citation type="submission" date="2017-05" db="EMBL/GenBank/DDBJ databases">
        <authorList>
            <person name="Macchi M."/>
            <person name="Festa S."/>
            <person name="Coppotelli B.M."/>
            <person name="Morelli I.S."/>
        </authorList>
    </citation>
    <scope>NUCLEOTIDE SEQUENCE [LARGE SCALE GENOMIC DNA]</scope>
    <source>
        <strain evidence="3">I</strain>
    </source>
</reference>
<feature type="signal peptide" evidence="1">
    <location>
        <begin position="1"/>
        <end position="35"/>
    </location>
</feature>
<dbReference type="CDD" id="cd07061">
    <property type="entry name" value="HP_HAP_like"/>
    <property type="match status" value="1"/>
</dbReference>
<keyword evidence="3" id="KW-1185">Reference proteome</keyword>
<comment type="caution">
    <text evidence="2">The sequence shown here is derived from an EMBL/GenBank/DDBJ whole genome shotgun (WGS) entry which is preliminary data.</text>
</comment>
<dbReference type="SUPFAM" id="SSF53254">
    <property type="entry name" value="Phosphoglycerate mutase-like"/>
    <property type="match status" value="1"/>
</dbReference>
<dbReference type="InterPro" id="IPR033379">
    <property type="entry name" value="Acid_Pase_AS"/>
</dbReference>
<evidence type="ECO:0008006" key="4">
    <source>
        <dbReference type="Google" id="ProtNLM"/>
    </source>
</evidence>
<dbReference type="AlphaFoldDB" id="A0A211ZVE9"/>
<feature type="chain" id="PRO_5012803988" description="Histidine-type phosphatase" evidence="1">
    <location>
        <begin position="36"/>
        <end position="442"/>
    </location>
</feature>
<dbReference type="OrthoDB" id="395886at2"/>
<keyword evidence="1" id="KW-0732">Signal</keyword>
<sequence>MAASPQRGGAIMASRRLSAVAGILLATFLAAPAMAAGDLVLDKAVVLMRHGVRPPTSSKAIAPFAAKPWPTWEVADGMLTPHGAEAVGRLGAWEGRMLASRGLLNAPECPKPGEVFAWASSQLQRTVDTGNALLAAMFPGCGLAVGHGDAKGADPLFTASDTDLGRLDPEKGRAAILAAMDGSFDGPKQRLAPLYKELSGVLGCGAKGCDFADRPWDIVAKSDGRNLSLEGPIGEASTIAQVFLLEYANGLPPDQLAWGHITSADDVIRLSAMRQVKYEYFERVPYIARRGASNILNQLLIGLAEGASVPGVDTAGGPPDARLTLFVGSDTQIAEIGGMLDAHWTLDSYLKDETPPSGGLVFERLLDKATGQRFVRVEFLTPRLDQIRAAVVLDDANPPEFVQVSLPGCDGQRPDGACPIETFAKIVSAALDRTAVAPQTYH</sequence>
<accession>A0A211ZVE9</accession>
<evidence type="ECO:0000313" key="3">
    <source>
        <dbReference type="Proteomes" id="UP000196655"/>
    </source>
</evidence>
<evidence type="ECO:0000256" key="1">
    <source>
        <dbReference type="SAM" id="SignalP"/>
    </source>
</evidence>
<dbReference type="InterPro" id="IPR000560">
    <property type="entry name" value="His_Pase_clade-2"/>
</dbReference>
<dbReference type="PROSITE" id="PS00616">
    <property type="entry name" value="HIS_ACID_PHOSPHAT_1"/>
    <property type="match status" value="1"/>
</dbReference>
<name>A0A211ZVE9_9PROT</name>
<dbReference type="EMBL" id="NHON01000001">
    <property type="protein sequence ID" value="OWJ69047.1"/>
    <property type="molecule type" value="Genomic_DNA"/>
</dbReference>
<organism evidence="2 3">
    <name type="scientific">Inquilinus limosus</name>
    <dbReference type="NCBI Taxonomy" id="171674"/>
    <lineage>
        <taxon>Bacteria</taxon>
        <taxon>Pseudomonadati</taxon>
        <taxon>Pseudomonadota</taxon>
        <taxon>Alphaproteobacteria</taxon>
        <taxon>Rhodospirillales</taxon>
        <taxon>Rhodospirillaceae</taxon>
        <taxon>Inquilinus</taxon>
    </lineage>
</organism>
<dbReference type="Gene3D" id="3.40.50.1240">
    <property type="entry name" value="Phosphoglycerate mutase-like"/>
    <property type="match status" value="2"/>
</dbReference>
<dbReference type="Proteomes" id="UP000196655">
    <property type="component" value="Unassembled WGS sequence"/>
</dbReference>
<protein>
    <recommendedName>
        <fullName evidence="4">Histidine-type phosphatase</fullName>
    </recommendedName>
</protein>
<dbReference type="Pfam" id="PF00328">
    <property type="entry name" value="His_Phos_2"/>
    <property type="match status" value="2"/>
</dbReference>
<proteinExistence type="predicted"/>
<gene>
    <name evidence="2" type="ORF">BWR60_00395</name>
</gene>
<evidence type="ECO:0000313" key="2">
    <source>
        <dbReference type="EMBL" id="OWJ69047.1"/>
    </source>
</evidence>
<dbReference type="InterPro" id="IPR029033">
    <property type="entry name" value="His_PPase_superfam"/>
</dbReference>